<dbReference type="STRING" id="66420.A0A194PQI2"/>
<dbReference type="Pfam" id="PF10204">
    <property type="entry name" value="DuoxA"/>
    <property type="match status" value="2"/>
</dbReference>
<dbReference type="PANTHER" id="PTHR31158">
    <property type="entry name" value="DUAL OXIDASE 2"/>
    <property type="match status" value="1"/>
</dbReference>
<gene>
    <name evidence="9" type="ORF">RR46_11280</name>
</gene>
<feature type="region of interest" description="Disordered" evidence="7">
    <location>
        <begin position="399"/>
        <end position="437"/>
    </location>
</feature>
<dbReference type="EMBL" id="KQ459595">
    <property type="protein sequence ID" value="KPI95567.1"/>
    <property type="molecule type" value="Genomic_DNA"/>
</dbReference>
<protein>
    <submittedName>
        <fullName evidence="9">Dual oxidase maturation factor 1</fullName>
    </submittedName>
</protein>
<feature type="transmembrane region" description="Helical" evidence="8">
    <location>
        <begin position="326"/>
        <end position="352"/>
    </location>
</feature>
<evidence type="ECO:0000256" key="3">
    <source>
        <dbReference type="ARBA" id="ARBA00022692"/>
    </source>
</evidence>
<dbReference type="PANTHER" id="PTHR31158:SF10">
    <property type="entry name" value="LD27791P"/>
    <property type="match status" value="1"/>
</dbReference>
<evidence type="ECO:0000256" key="4">
    <source>
        <dbReference type="ARBA" id="ARBA00022989"/>
    </source>
</evidence>
<organism evidence="9 10">
    <name type="scientific">Papilio xuthus</name>
    <name type="common">Asian swallowtail butterfly</name>
    <dbReference type="NCBI Taxonomy" id="66420"/>
    <lineage>
        <taxon>Eukaryota</taxon>
        <taxon>Metazoa</taxon>
        <taxon>Ecdysozoa</taxon>
        <taxon>Arthropoda</taxon>
        <taxon>Hexapoda</taxon>
        <taxon>Insecta</taxon>
        <taxon>Pterygota</taxon>
        <taxon>Neoptera</taxon>
        <taxon>Endopterygota</taxon>
        <taxon>Lepidoptera</taxon>
        <taxon>Glossata</taxon>
        <taxon>Ditrysia</taxon>
        <taxon>Papilionoidea</taxon>
        <taxon>Papilionidae</taxon>
        <taxon>Papilioninae</taxon>
        <taxon>Papilio</taxon>
    </lineage>
</organism>
<reference evidence="9 10" key="1">
    <citation type="journal article" date="2015" name="Nat. Commun.">
        <title>Outbred genome sequencing and CRISPR/Cas9 gene editing in butterflies.</title>
        <authorList>
            <person name="Li X."/>
            <person name="Fan D."/>
            <person name="Zhang W."/>
            <person name="Liu G."/>
            <person name="Zhang L."/>
            <person name="Zhao L."/>
            <person name="Fang X."/>
            <person name="Chen L."/>
            <person name="Dong Y."/>
            <person name="Chen Y."/>
            <person name="Ding Y."/>
            <person name="Zhao R."/>
            <person name="Feng M."/>
            <person name="Zhu Y."/>
            <person name="Feng Y."/>
            <person name="Jiang X."/>
            <person name="Zhu D."/>
            <person name="Xiang H."/>
            <person name="Feng X."/>
            <person name="Li S."/>
            <person name="Wang J."/>
            <person name="Zhang G."/>
            <person name="Kronforst M.R."/>
            <person name="Wang W."/>
        </authorList>
    </citation>
    <scope>NUCLEOTIDE SEQUENCE [LARGE SCALE GENOMIC DNA]</scope>
    <source>
        <strain evidence="9">Ya'a_city_454_Px</strain>
        <tissue evidence="9">Whole body</tissue>
    </source>
</reference>
<keyword evidence="4 8" id="KW-1133">Transmembrane helix</keyword>
<evidence type="ECO:0000256" key="8">
    <source>
        <dbReference type="SAM" id="Phobius"/>
    </source>
</evidence>
<evidence type="ECO:0000256" key="7">
    <source>
        <dbReference type="SAM" id="MobiDB-lite"/>
    </source>
</evidence>
<dbReference type="Proteomes" id="UP000053268">
    <property type="component" value="Unassembled WGS sequence"/>
</dbReference>
<comment type="similarity">
    <text evidence="2">Belongs to the DUOXA family.</text>
</comment>
<evidence type="ECO:0000256" key="2">
    <source>
        <dbReference type="ARBA" id="ARBA00009816"/>
    </source>
</evidence>
<accession>A0A194PQI2</accession>
<keyword evidence="6" id="KW-0325">Glycoprotein</keyword>
<keyword evidence="5 8" id="KW-0472">Membrane</keyword>
<dbReference type="GO" id="GO:0005789">
    <property type="term" value="C:endoplasmic reticulum membrane"/>
    <property type="evidence" value="ECO:0007669"/>
    <property type="project" value="InterPro"/>
</dbReference>
<feature type="compositionally biased region" description="Pro residues" evidence="7">
    <location>
        <begin position="475"/>
        <end position="484"/>
    </location>
</feature>
<keyword evidence="10" id="KW-1185">Reference proteome</keyword>
<keyword evidence="3 8" id="KW-0812">Transmembrane</keyword>
<feature type="region of interest" description="Disordered" evidence="7">
    <location>
        <begin position="453"/>
        <end position="504"/>
    </location>
</feature>
<feature type="transmembrane region" description="Helical" evidence="8">
    <location>
        <begin position="286"/>
        <end position="305"/>
    </location>
</feature>
<feature type="transmembrane region" description="Helical" evidence="8">
    <location>
        <begin position="75"/>
        <end position="96"/>
    </location>
</feature>
<comment type="subcellular location">
    <subcellularLocation>
        <location evidence="1">Membrane</location>
        <topology evidence="1">Multi-pass membrane protein</topology>
    </subcellularLocation>
</comment>
<evidence type="ECO:0000313" key="10">
    <source>
        <dbReference type="Proteomes" id="UP000053268"/>
    </source>
</evidence>
<name>A0A194PQI2_PAPXU</name>
<dbReference type="GO" id="GO:0015031">
    <property type="term" value="P:protein transport"/>
    <property type="evidence" value="ECO:0007669"/>
    <property type="project" value="InterPro"/>
</dbReference>
<evidence type="ECO:0000313" key="9">
    <source>
        <dbReference type="EMBL" id="KPI95567.1"/>
    </source>
</evidence>
<dbReference type="AlphaFoldDB" id="A0A194PQI2"/>
<sequence>MAYTALAITDDSPRPSSLASQMLFLHQLPTFSANELFPGKAGREMKGWFDAFREEGGPTLYAYHNRTAVAADVPALALLIAALTLYLAFLAVFPGIRKESRRGGWQSVSHVSVNLRLYFMVQKRFSTFTIVTLSLFVGTVILVCKHGSSWHVAGARVARAAYRAFSAERLDCWLAIHVGLGHVNVTLNALSWGNTTTGDPGVDYNEQFRWEEAGAIQEWYRKGLVRGLPYPLLSVAEHFAAEHDGFEWGAKYRAAGYTTSTLLWTALALWLLMNLLLVVVPRYGAYAMTSVGVTLCAAAGGYWACLPHVPLVVRIDGSMLFFSLGWCFYLVLIAGCLCLVVGLVIATLDLVWPHRFSTVLEVDYDTPYDRHVLIVDSRQRARPQAQASLPSRILRRLSSKTRDSERQVSMSIVNESGERGRGLGRDNPAYQHERKPNSPWRYPLFRRQIDRVDSASSLGSSINGNSSGIKMSPLPGSPPTPSLPISPHRYRPQLPAAERVKDMW</sequence>
<evidence type="ECO:0000256" key="6">
    <source>
        <dbReference type="ARBA" id="ARBA00023180"/>
    </source>
</evidence>
<feature type="transmembrane region" description="Helical" evidence="8">
    <location>
        <begin position="261"/>
        <end position="280"/>
    </location>
</feature>
<proteinExistence type="inferred from homology"/>
<evidence type="ECO:0000256" key="1">
    <source>
        <dbReference type="ARBA" id="ARBA00004141"/>
    </source>
</evidence>
<feature type="compositionally biased region" description="Low complexity" evidence="7">
    <location>
        <begin position="454"/>
        <end position="474"/>
    </location>
</feature>
<evidence type="ECO:0000256" key="5">
    <source>
        <dbReference type="ARBA" id="ARBA00023136"/>
    </source>
</evidence>
<dbReference type="InterPro" id="IPR018469">
    <property type="entry name" value="Dual_oxidase_maturation_fac"/>
</dbReference>
<feature type="transmembrane region" description="Helical" evidence="8">
    <location>
        <begin position="125"/>
        <end position="144"/>
    </location>
</feature>